<evidence type="ECO:0000313" key="4">
    <source>
        <dbReference type="Proteomes" id="UP000034112"/>
    </source>
</evidence>
<dbReference type="EMBL" id="JOKZ01000233">
    <property type="protein sequence ID" value="KKP00736.1"/>
    <property type="molecule type" value="Genomic_DNA"/>
</dbReference>
<comment type="caution">
    <text evidence="3">The sequence shown here is derived from an EMBL/GenBank/DDBJ whole genome shotgun (WGS) entry which is preliminary data.</text>
</comment>
<dbReference type="Proteomes" id="UP000034112">
    <property type="component" value="Unassembled WGS sequence"/>
</dbReference>
<protein>
    <submittedName>
        <fullName evidence="3">Uncharacterized protein</fullName>
    </submittedName>
</protein>
<evidence type="ECO:0000256" key="1">
    <source>
        <dbReference type="SAM" id="MobiDB-lite"/>
    </source>
</evidence>
<name>A0A0F9X6C6_TRIHA</name>
<evidence type="ECO:0000256" key="2">
    <source>
        <dbReference type="SAM" id="Phobius"/>
    </source>
</evidence>
<gene>
    <name evidence="3" type="ORF">THAR02_07162</name>
</gene>
<feature type="transmembrane region" description="Helical" evidence="2">
    <location>
        <begin position="197"/>
        <end position="216"/>
    </location>
</feature>
<sequence>MMAESVAGREEKRAAERLDFTNASKDARKGEGAASQQREGNRRTVDAAATASARQVKEKRKEGKGTHEKKEKSHQATGRGKTERRKRGGGGGEGLETGAKILWAATHQPLVARMRMLASHRACICTWIPGPGWRSAGGTGTRPAHSHIGTDERASPLPGPSAPSLRATQTEPASRHEDGQEALWTVRTGGGASHLRLRVVVFWAVCACAGAGIILASSNQGPQTAFHLRSAG</sequence>
<evidence type="ECO:0000313" key="3">
    <source>
        <dbReference type="EMBL" id="KKP00736.1"/>
    </source>
</evidence>
<dbReference type="AlphaFoldDB" id="A0A0F9X6C6"/>
<keyword evidence="2" id="KW-0812">Transmembrane</keyword>
<accession>A0A0F9X6C6</accession>
<keyword evidence="2" id="KW-0472">Membrane</keyword>
<keyword evidence="2" id="KW-1133">Transmembrane helix</keyword>
<feature type="compositionally biased region" description="Basic and acidic residues" evidence="1">
    <location>
        <begin position="55"/>
        <end position="74"/>
    </location>
</feature>
<proteinExistence type="predicted"/>
<feature type="region of interest" description="Disordered" evidence="1">
    <location>
        <begin position="136"/>
        <end position="179"/>
    </location>
</feature>
<reference evidence="4" key="1">
    <citation type="journal article" date="2015" name="Genome Announc.">
        <title>Draft whole-genome sequence of the biocontrol agent Trichoderma harzianum T6776.</title>
        <authorList>
            <person name="Baroncelli R."/>
            <person name="Piaggeschi G."/>
            <person name="Fiorini L."/>
            <person name="Bertolini E."/>
            <person name="Zapparata A."/>
            <person name="Pe M.E."/>
            <person name="Sarrocco S."/>
            <person name="Vannacci G."/>
        </authorList>
    </citation>
    <scope>NUCLEOTIDE SEQUENCE [LARGE SCALE GENOMIC DNA]</scope>
    <source>
        <strain evidence="4">T6776</strain>
    </source>
</reference>
<feature type="compositionally biased region" description="Basic and acidic residues" evidence="1">
    <location>
        <begin position="7"/>
        <end position="31"/>
    </location>
</feature>
<feature type="region of interest" description="Disordered" evidence="1">
    <location>
        <begin position="1"/>
        <end position="95"/>
    </location>
</feature>
<organism evidence="3 4">
    <name type="scientific">Trichoderma harzianum</name>
    <name type="common">Hypocrea lixii</name>
    <dbReference type="NCBI Taxonomy" id="5544"/>
    <lineage>
        <taxon>Eukaryota</taxon>
        <taxon>Fungi</taxon>
        <taxon>Dikarya</taxon>
        <taxon>Ascomycota</taxon>
        <taxon>Pezizomycotina</taxon>
        <taxon>Sordariomycetes</taxon>
        <taxon>Hypocreomycetidae</taxon>
        <taxon>Hypocreales</taxon>
        <taxon>Hypocreaceae</taxon>
        <taxon>Trichoderma</taxon>
    </lineage>
</organism>